<evidence type="ECO:0000259" key="2">
    <source>
        <dbReference type="PROSITE" id="PS51222"/>
    </source>
</evidence>
<feature type="region of interest" description="Disordered" evidence="1">
    <location>
        <begin position="1"/>
        <end position="116"/>
    </location>
</feature>
<sequence>MMRVPKSGKRKKHGKPASNSTQPVPSEKQVPKSLKPKDKKFKSAVQPKRLKAKEGEGTSQSQVAEEDRNKTSAEVGKNSDLKSKDNENGRNSFKKNDTQNNKNKKDEKVRADHGPNSERKVAGLVFMCSSRTKPDCFRYNVMAVSAAKKEVVLGVKPGLKLFLYDFDLKLLYGIFEASSAGGMNLEPAAFGGNFPAQVRFKIYEDCLPLPESVFKNAIKENYEERTKKFQTELTSKQVNKLKSLFRPVPKSHKNHLPAHQPSSSSDRLYVTEEEYRTFGLRPRPNLHTLRHGTVSYAPIPEPYQSTQARDQLFRNLAPNYGGTSTTKEQIFRAPAPAYREITREPIGEDPALRYGSLSLPNQADRPDPTLGYGNLSLRKQADRSDPGFLSEDEYRLYGLRGRPEPPSEKPVAQARNSDYYPENKYLLDDYPGMSSDPYRSLPTGPSSTYDVYRQTTMTTSHLTDVRPVVHGIDYRLPRSSTDEVIYSSYPSHELSEYHQRNRQLVGPAELDPKPVSSRYSFAGASYSYR</sequence>
<name>A0AAW1L2M0_SAPOF</name>
<evidence type="ECO:0000313" key="3">
    <source>
        <dbReference type="EMBL" id="KAK9726186.1"/>
    </source>
</evidence>
<evidence type="ECO:0000313" key="4">
    <source>
        <dbReference type="Proteomes" id="UP001443914"/>
    </source>
</evidence>
<organism evidence="3 4">
    <name type="scientific">Saponaria officinalis</name>
    <name type="common">Common soapwort</name>
    <name type="synonym">Lychnis saponaria</name>
    <dbReference type="NCBI Taxonomy" id="3572"/>
    <lineage>
        <taxon>Eukaryota</taxon>
        <taxon>Viridiplantae</taxon>
        <taxon>Streptophyta</taxon>
        <taxon>Embryophyta</taxon>
        <taxon>Tracheophyta</taxon>
        <taxon>Spermatophyta</taxon>
        <taxon>Magnoliopsida</taxon>
        <taxon>eudicotyledons</taxon>
        <taxon>Gunneridae</taxon>
        <taxon>Pentapetalae</taxon>
        <taxon>Caryophyllales</taxon>
        <taxon>Caryophyllaceae</taxon>
        <taxon>Caryophylleae</taxon>
        <taxon>Saponaria</taxon>
    </lineage>
</organism>
<feature type="domain" description="DCD" evidence="2">
    <location>
        <begin position="119"/>
        <end position="247"/>
    </location>
</feature>
<feature type="compositionally biased region" description="Basic and acidic residues" evidence="1">
    <location>
        <begin position="65"/>
        <end position="88"/>
    </location>
</feature>
<feature type="compositionally biased region" description="Basic residues" evidence="1">
    <location>
        <begin position="1"/>
        <end position="15"/>
    </location>
</feature>
<dbReference type="PROSITE" id="PS51222">
    <property type="entry name" value="DCD"/>
    <property type="match status" value="1"/>
</dbReference>
<dbReference type="PANTHER" id="PTHR46444:SF3">
    <property type="entry name" value="DCD (DEVELOPMENT AND CELL DEATH) DOMAIN PROTEIN"/>
    <property type="match status" value="1"/>
</dbReference>
<dbReference type="InterPro" id="IPR013989">
    <property type="entry name" value="Dev_and_cell_death_domain"/>
</dbReference>
<dbReference type="AlphaFoldDB" id="A0AAW1L2M0"/>
<feature type="compositionally biased region" description="Basic and acidic residues" evidence="1">
    <location>
        <begin position="103"/>
        <end position="116"/>
    </location>
</feature>
<keyword evidence="4" id="KW-1185">Reference proteome</keyword>
<accession>A0AAW1L2M0</accession>
<dbReference type="EMBL" id="JBDFQZ010000005">
    <property type="protein sequence ID" value="KAK9726186.1"/>
    <property type="molecule type" value="Genomic_DNA"/>
</dbReference>
<evidence type="ECO:0000256" key="1">
    <source>
        <dbReference type="SAM" id="MobiDB-lite"/>
    </source>
</evidence>
<dbReference type="Pfam" id="PF10539">
    <property type="entry name" value="Dev_Cell_Death"/>
    <property type="match status" value="1"/>
</dbReference>
<protein>
    <recommendedName>
        <fullName evidence="2">DCD domain-containing protein</fullName>
    </recommendedName>
</protein>
<reference evidence="3" key="1">
    <citation type="submission" date="2024-03" db="EMBL/GenBank/DDBJ databases">
        <title>WGS assembly of Saponaria officinalis var. Norfolk2.</title>
        <authorList>
            <person name="Jenkins J."/>
            <person name="Shu S."/>
            <person name="Grimwood J."/>
            <person name="Barry K."/>
            <person name="Goodstein D."/>
            <person name="Schmutz J."/>
            <person name="Leebens-Mack J."/>
            <person name="Osbourn A."/>
        </authorList>
    </citation>
    <scope>NUCLEOTIDE SEQUENCE [LARGE SCALE GENOMIC DNA]</scope>
    <source>
        <strain evidence="3">JIC</strain>
    </source>
</reference>
<dbReference type="PANTHER" id="PTHR46444">
    <property type="entry name" value="DCD (DEVELOPMENT AND CELL DEATH) DOMAIN PROTEIN-RELATED"/>
    <property type="match status" value="1"/>
</dbReference>
<dbReference type="SMART" id="SM00767">
    <property type="entry name" value="DCD"/>
    <property type="match status" value="1"/>
</dbReference>
<gene>
    <name evidence="3" type="ORF">RND81_05G196500</name>
</gene>
<proteinExistence type="predicted"/>
<dbReference type="Proteomes" id="UP001443914">
    <property type="component" value="Unassembled WGS sequence"/>
</dbReference>
<feature type="region of interest" description="Disordered" evidence="1">
    <location>
        <begin position="343"/>
        <end position="423"/>
    </location>
</feature>
<comment type="caution">
    <text evidence="3">The sequence shown here is derived from an EMBL/GenBank/DDBJ whole genome shotgun (WGS) entry which is preliminary data.</text>
</comment>